<dbReference type="PANTHER" id="PTHR30055:SF184">
    <property type="entry name" value="HTH-TYPE TRANSCRIPTIONAL REGULATOR ETHR"/>
    <property type="match status" value="1"/>
</dbReference>
<feature type="domain" description="HTH tetR-type" evidence="4">
    <location>
        <begin position="25"/>
        <end position="85"/>
    </location>
</feature>
<dbReference type="OrthoDB" id="9808189at2"/>
<gene>
    <name evidence="5" type="ORF">SAMN05216258_101286</name>
</gene>
<dbReference type="EMBL" id="FOQH01000001">
    <property type="protein sequence ID" value="SFH64777.1"/>
    <property type="molecule type" value="Genomic_DNA"/>
</dbReference>
<name>A0A1I3BR55_9RHOB</name>
<reference evidence="5 6" key="1">
    <citation type="submission" date="2016-10" db="EMBL/GenBank/DDBJ databases">
        <authorList>
            <person name="de Groot N.N."/>
        </authorList>
    </citation>
    <scope>NUCLEOTIDE SEQUENCE [LARGE SCALE GENOMIC DNA]</scope>
    <source>
        <strain evidence="5 6">CGMCC 1.11030</strain>
    </source>
</reference>
<keyword evidence="6" id="KW-1185">Reference proteome</keyword>
<feature type="DNA-binding region" description="H-T-H motif" evidence="2">
    <location>
        <begin position="48"/>
        <end position="67"/>
    </location>
</feature>
<dbReference type="Pfam" id="PF00440">
    <property type="entry name" value="TetR_N"/>
    <property type="match status" value="1"/>
</dbReference>
<evidence type="ECO:0000256" key="1">
    <source>
        <dbReference type="ARBA" id="ARBA00023125"/>
    </source>
</evidence>
<feature type="region of interest" description="Disordered" evidence="3">
    <location>
        <begin position="1"/>
        <end position="24"/>
    </location>
</feature>
<keyword evidence="1 2" id="KW-0238">DNA-binding</keyword>
<dbReference type="InterPro" id="IPR001647">
    <property type="entry name" value="HTH_TetR"/>
</dbReference>
<dbReference type="Gene3D" id="1.10.357.10">
    <property type="entry name" value="Tetracycline Repressor, domain 2"/>
    <property type="match status" value="1"/>
</dbReference>
<dbReference type="GO" id="GO:0000976">
    <property type="term" value="F:transcription cis-regulatory region binding"/>
    <property type="evidence" value="ECO:0007669"/>
    <property type="project" value="TreeGrafter"/>
</dbReference>
<dbReference type="STRING" id="1114924.SAMN05216258_101286"/>
<evidence type="ECO:0000256" key="3">
    <source>
        <dbReference type="SAM" id="MobiDB-lite"/>
    </source>
</evidence>
<dbReference type="AlphaFoldDB" id="A0A1I3BR55"/>
<protein>
    <submittedName>
        <fullName evidence="5">Transcriptional regulator, TetR family</fullName>
    </submittedName>
</protein>
<dbReference type="InterPro" id="IPR009057">
    <property type="entry name" value="Homeodomain-like_sf"/>
</dbReference>
<accession>A0A1I3BR55</accession>
<dbReference type="RefSeq" id="WP_092857085.1">
    <property type="nucleotide sequence ID" value="NZ_FOQH01000001.1"/>
</dbReference>
<sequence length="226" mass="25288">MVKRSPSGRPAALSQARPPQRRRGRERFARLLDVTEQLLVERPDADVTLAMIAERAGVPLPSVYHFFPNRNAILIELARRYHQDLTELNLRPMAPPPDSWQQLVRARHAIGRDYLNAHPAALRLFMGAGVSVEVRTLDLNGNTSMAGLRAAQMRARFDCRGLEGLDEWLGNAFGLIDGIWAISWARHGVVTDPFLEESLRAAVAYLRCYLPEHLPALPANSGELLE</sequence>
<dbReference type="PROSITE" id="PS50977">
    <property type="entry name" value="HTH_TETR_2"/>
    <property type="match status" value="1"/>
</dbReference>
<dbReference type="PANTHER" id="PTHR30055">
    <property type="entry name" value="HTH-TYPE TRANSCRIPTIONAL REGULATOR RUTR"/>
    <property type="match status" value="1"/>
</dbReference>
<proteinExistence type="predicted"/>
<dbReference type="Proteomes" id="UP000199377">
    <property type="component" value="Unassembled WGS sequence"/>
</dbReference>
<dbReference type="SUPFAM" id="SSF46689">
    <property type="entry name" value="Homeodomain-like"/>
    <property type="match status" value="1"/>
</dbReference>
<evidence type="ECO:0000256" key="2">
    <source>
        <dbReference type="PROSITE-ProRule" id="PRU00335"/>
    </source>
</evidence>
<evidence type="ECO:0000259" key="4">
    <source>
        <dbReference type="PROSITE" id="PS50977"/>
    </source>
</evidence>
<dbReference type="InterPro" id="IPR050109">
    <property type="entry name" value="HTH-type_TetR-like_transc_reg"/>
</dbReference>
<dbReference type="GO" id="GO:0003700">
    <property type="term" value="F:DNA-binding transcription factor activity"/>
    <property type="evidence" value="ECO:0007669"/>
    <property type="project" value="TreeGrafter"/>
</dbReference>
<evidence type="ECO:0000313" key="5">
    <source>
        <dbReference type="EMBL" id="SFH64777.1"/>
    </source>
</evidence>
<evidence type="ECO:0000313" key="6">
    <source>
        <dbReference type="Proteomes" id="UP000199377"/>
    </source>
</evidence>
<organism evidence="5 6">
    <name type="scientific">Albimonas pacifica</name>
    <dbReference type="NCBI Taxonomy" id="1114924"/>
    <lineage>
        <taxon>Bacteria</taxon>
        <taxon>Pseudomonadati</taxon>
        <taxon>Pseudomonadota</taxon>
        <taxon>Alphaproteobacteria</taxon>
        <taxon>Rhodobacterales</taxon>
        <taxon>Paracoccaceae</taxon>
        <taxon>Albimonas</taxon>
    </lineage>
</organism>